<evidence type="ECO:0000256" key="8">
    <source>
        <dbReference type="ARBA" id="ARBA00023136"/>
    </source>
</evidence>
<dbReference type="InterPro" id="IPR011330">
    <property type="entry name" value="Glyco_hydro/deAcase_b/a-brl"/>
</dbReference>
<comment type="cofactor">
    <cofactor evidence="1">
        <name>Co(2+)</name>
        <dbReference type="ChEBI" id="CHEBI:48828"/>
    </cofactor>
</comment>
<evidence type="ECO:0000256" key="1">
    <source>
        <dbReference type="ARBA" id="ARBA00001941"/>
    </source>
</evidence>
<evidence type="ECO:0000256" key="5">
    <source>
        <dbReference type="ARBA" id="ARBA00022723"/>
    </source>
</evidence>
<evidence type="ECO:0000256" key="2">
    <source>
        <dbReference type="ARBA" id="ARBA00004609"/>
    </source>
</evidence>
<dbReference type="Gene3D" id="3.20.20.370">
    <property type="entry name" value="Glycoside hydrolase/deacetylase"/>
    <property type="match status" value="1"/>
</dbReference>
<keyword evidence="10" id="KW-0449">Lipoprotein</keyword>
<dbReference type="InterPro" id="IPR002509">
    <property type="entry name" value="NODB_dom"/>
</dbReference>
<keyword evidence="6" id="KW-0732">Signal</keyword>
<comment type="caution">
    <text evidence="13">The sequence shown here is derived from an EMBL/GenBank/DDBJ whole genome shotgun (WGS) entry which is preliminary data.</text>
</comment>
<keyword evidence="9" id="KW-0119">Carbohydrate metabolism</keyword>
<feature type="domain" description="NodB homology" evidence="12">
    <location>
        <begin position="34"/>
        <end position="219"/>
    </location>
</feature>
<dbReference type="CDD" id="cd10951">
    <property type="entry name" value="CE4_ClCDA_like"/>
    <property type="match status" value="1"/>
</dbReference>
<dbReference type="PANTHER" id="PTHR46471">
    <property type="entry name" value="CHITIN DEACETYLASE"/>
    <property type="match status" value="1"/>
</dbReference>
<keyword evidence="14" id="KW-1185">Reference proteome</keyword>
<evidence type="ECO:0000256" key="10">
    <source>
        <dbReference type="ARBA" id="ARBA00023288"/>
    </source>
</evidence>
<evidence type="ECO:0000256" key="3">
    <source>
        <dbReference type="ARBA" id="ARBA00022475"/>
    </source>
</evidence>
<evidence type="ECO:0000256" key="7">
    <source>
        <dbReference type="ARBA" id="ARBA00022801"/>
    </source>
</evidence>
<evidence type="ECO:0000313" key="14">
    <source>
        <dbReference type="Proteomes" id="UP001201163"/>
    </source>
</evidence>
<dbReference type="Proteomes" id="UP001201163">
    <property type="component" value="Unassembled WGS sequence"/>
</dbReference>
<accession>A0AAD4LF34</accession>
<reference evidence="13" key="1">
    <citation type="submission" date="2022-01" db="EMBL/GenBank/DDBJ databases">
        <title>Comparative genomics reveals a dynamic genome evolution in the ectomycorrhizal milk-cap (Lactarius) mushrooms.</title>
        <authorList>
            <consortium name="DOE Joint Genome Institute"/>
            <person name="Lebreton A."/>
            <person name="Tang N."/>
            <person name="Kuo A."/>
            <person name="LaButti K."/>
            <person name="Drula E."/>
            <person name="Barry K."/>
            <person name="Clum A."/>
            <person name="Lipzen A."/>
            <person name="Mousain D."/>
            <person name="Ng V."/>
            <person name="Wang R."/>
            <person name="Wang X."/>
            <person name="Dai Y."/>
            <person name="Henrissat B."/>
            <person name="Grigoriev I.V."/>
            <person name="Guerin-Laguette A."/>
            <person name="Yu F."/>
            <person name="Martin F.M."/>
        </authorList>
    </citation>
    <scope>NUCLEOTIDE SEQUENCE</scope>
    <source>
        <strain evidence="13">QP</strain>
    </source>
</reference>
<evidence type="ECO:0000256" key="11">
    <source>
        <dbReference type="ARBA" id="ARBA00023316"/>
    </source>
</evidence>
<evidence type="ECO:0000259" key="12">
    <source>
        <dbReference type="PROSITE" id="PS51677"/>
    </source>
</evidence>
<dbReference type="GO" id="GO:0005886">
    <property type="term" value="C:plasma membrane"/>
    <property type="evidence" value="ECO:0007669"/>
    <property type="project" value="UniProtKB-SubCell"/>
</dbReference>
<sequence length="254" mass="28039">MISSGLMVCASATAANVTKRASLAQVITSCVKPQTAALTFDDGPYWYIYDISKQLSAAGAKGTFFWNGNNYLCIYDPDSVKRVKYIYGKGHMVASHTWAHKDLATLTFDQIHDEMWRVEQALQRILGVTPAFMRPPYGSYNDLVREVSFQRGQKMVTWDFDSGDSTGSTAAQSNAAYDALVARHPSNILALNHEVYEQTAHVVVPHAIKTLQAAGYKLVTVAECLGQQPYQSVVAPQTVSVISRCIRQAGLQFY</sequence>
<dbReference type="SUPFAM" id="SSF88713">
    <property type="entry name" value="Glycoside hydrolase/deacetylase"/>
    <property type="match status" value="1"/>
</dbReference>
<dbReference type="GO" id="GO:0005975">
    <property type="term" value="P:carbohydrate metabolic process"/>
    <property type="evidence" value="ECO:0007669"/>
    <property type="project" value="InterPro"/>
</dbReference>
<dbReference type="AlphaFoldDB" id="A0AAD4LF34"/>
<keyword evidence="11" id="KW-0961">Cell wall biogenesis/degradation</keyword>
<dbReference type="GO" id="GO:0098552">
    <property type="term" value="C:side of membrane"/>
    <property type="evidence" value="ECO:0007669"/>
    <property type="project" value="UniProtKB-KW"/>
</dbReference>
<protein>
    <submittedName>
        <fullName evidence="13">Carbohydrate esterase family 4 protein</fullName>
    </submittedName>
</protein>
<keyword evidence="4" id="KW-0336">GPI-anchor</keyword>
<dbReference type="Pfam" id="PF01522">
    <property type="entry name" value="Polysacc_deac_1"/>
    <property type="match status" value="1"/>
</dbReference>
<dbReference type="PANTHER" id="PTHR46471:SF2">
    <property type="entry name" value="CHITIN DEACETYLASE-RELATED"/>
    <property type="match status" value="1"/>
</dbReference>
<dbReference type="GO" id="GO:0046872">
    <property type="term" value="F:metal ion binding"/>
    <property type="evidence" value="ECO:0007669"/>
    <property type="project" value="UniProtKB-KW"/>
</dbReference>
<dbReference type="GO" id="GO:0016810">
    <property type="term" value="F:hydrolase activity, acting on carbon-nitrogen (but not peptide) bonds"/>
    <property type="evidence" value="ECO:0007669"/>
    <property type="project" value="InterPro"/>
</dbReference>
<organism evidence="13 14">
    <name type="scientific">Lactarius akahatsu</name>
    <dbReference type="NCBI Taxonomy" id="416441"/>
    <lineage>
        <taxon>Eukaryota</taxon>
        <taxon>Fungi</taxon>
        <taxon>Dikarya</taxon>
        <taxon>Basidiomycota</taxon>
        <taxon>Agaricomycotina</taxon>
        <taxon>Agaricomycetes</taxon>
        <taxon>Russulales</taxon>
        <taxon>Russulaceae</taxon>
        <taxon>Lactarius</taxon>
    </lineage>
</organism>
<keyword evidence="7" id="KW-0378">Hydrolase</keyword>
<dbReference type="GO" id="GO:0071555">
    <property type="term" value="P:cell wall organization"/>
    <property type="evidence" value="ECO:0007669"/>
    <property type="project" value="UniProtKB-KW"/>
</dbReference>
<dbReference type="EMBL" id="JAKELL010000057">
    <property type="protein sequence ID" value="KAH8986143.1"/>
    <property type="molecule type" value="Genomic_DNA"/>
</dbReference>
<comment type="subcellular location">
    <subcellularLocation>
        <location evidence="2">Cell membrane</location>
        <topology evidence="2">Lipid-anchor</topology>
        <topology evidence="2">GPI-anchor</topology>
    </subcellularLocation>
</comment>
<evidence type="ECO:0000313" key="13">
    <source>
        <dbReference type="EMBL" id="KAH8986143.1"/>
    </source>
</evidence>
<name>A0AAD4LF34_9AGAM</name>
<evidence type="ECO:0000256" key="4">
    <source>
        <dbReference type="ARBA" id="ARBA00022622"/>
    </source>
</evidence>
<proteinExistence type="predicted"/>
<evidence type="ECO:0000256" key="6">
    <source>
        <dbReference type="ARBA" id="ARBA00022729"/>
    </source>
</evidence>
<keyword evidence="3" id="KW-1003">Cell membrane</keyword>
<keyword evidence="8" id="KW-0472">Membrane</keyword>
<dbReference type="PROSITE" id="PS51677">
    <property type="entry name" value="NODB"/>
    <property type="match status" value="1"/>
</dbReference>
<keyword evidence="4" id="KW-0325">Glycoprotein</keyword>
<gene>
    <name evidence="13" type="ORF">EDB92DRAFT_1802171</name>
</gene>
<keyword evidence="5" id="KW-0479">Metal-binding</keyword>
<evidence type="ECO:0000256" key="9">
    <source>
        <dbReference type="ARBA" id="ARBA00023277"/>
    </source>
</evidence>